<feature type="domain" description="C2" evidence="1">
    <location>
        <begin position="67"/>
        <end position="116"/>
    </location>
</feature>
<dbReference type="WBParaSite" id="EVEC_0001290701-mRNA-1">
    <property type="protein sequence ID" value="EVEC_0001290701-mRNA-1"/>
    <property type="gene ID" value="EVEC_0001290701"/>
</dbReference>
<dbReference type="PANTHER" id="PTHR38626">
    <property type="entry name" value="SKN-1 DEPENDENT ZYGOTIC TRANSCRIPT-RELATED"/>
    <property type="match status" value="1"/>
</dbReference>
<dbReference type="InterPro" id="IPR057569">
    <property type="entry name" value="C2_nem"/>
</dbReference>
<proteinExistence type="predicted"/>
<dbReference type="Pfam" id="PF25330">
    <property type="entry name" value="C2_nem"/>
    <property type="match status" value="1"/>
</dbReference>
<dbReference type="AlphaFoldDB" id="A0A0N4VPH8"/>
<accession>A0A0N4VPH8</accession>
<protein>
    <recommendedName>
        <fullName evidence="1">C2 domain-containing protein</fullName>
    </recommendedName>
</protein>
<evidence type="ECO:0000313" key="4">
    <source>
        <dbReference type="WBParaSite" id="EVEC_0001290701-mRNA-1"/>
    </source>
</evidence>
<reference evidence="2 3" key="2">
    <citation type="submission" date="2018-10" db="EMBL/GenBank/DDBJ databases">
        <authorList>
            <consortium name="Pathogen Informatics"/>
        </authorList>
    </citation>
    <scope>NUCLEOTIDE SEQUENCE [LARGE SCALE GENOMIC DNA]</scope>
</reference>
<dbReference type="PANTHER" id="PTHR38626:SF3">
    <property type="entry name" value="PROTEIN CBG09935"/>
    <property type="match status" value="1"/>
</dbReference>
<evidence type="ECO:0000313" key="3">
    <source>
        <dbReference type="Proteomes" id="UP000274131"/>
    </source>
</evidence>
<dbReference type="EMBL" id="UXUI01013394">
    <property type="protein sequence ID" value="VDD97323.1"/>
    <property type="molecule type" value="Genomic_DNA"/>
</dbReference>
<sequence length="120" mass="13180">MPSTLSTTILLPTKSRSSSTPLSSSLSSSSLLFLLLLSLNSTAKIFLPSLLLLIPKVSCVEETHSPYWITLELLNIEWKQGCLTTAGCADPRFEVIKNNVVTDEKKTTSWPVTEKLPQVC</sequence>
<keyword evidence="3" id="KW-1185">Reference proteome</keyword>
<evidence type="ECO:0000313" key="2">
    <source>
        <dbReference type="EMBL" id="VDD97323.1"/>
    </source>
</evidence>
<dbReference type="Proteomes" id="UP000274131">
    <property type="component" value="Unassembled WGS sequence"/>
</dbReference>
<dbReference type="InterPro" id="IPR040426">
    <property type="entry name" value="C05B5.4-like"/>
</dbReference>
<name>A0A0N4VPH8_ENTVE</name>
<organism evidence="4">
    <name type="scientific">Enterobius vermicularis</name>
    <name type="common">Human pinworm</name>
    <dbReference type="NCBI Taxonomy" id="51028"/>
    <lineage>
        <taxon>Eukaryota</taxon>
        <taxon>Metazoa</taxon>
        <taxon>Ecdysozoa</taxon>
        <taxon>Nematoda</taxon>
        <taxon>Chromadorea</taxon>
        <taxon>Rhabditida</taxon>
        <taxon>Spirurina</taxon>
        <taxon>Oxyuridomorpha</taxon>
        <taxon>Oxyuroidea</taxon>
        <taxon>Oxyuridae</taxon>
        <taxon>Enterobius</taxon>
    </lineage>
</organism>
<evidence type="ECO:0000259" key="1">
    <source>
        <dbReference type="Pfam" id="PF25330"/>
    </source>
</evidence>
<dbReference type="OrthoDB" id="5862752at2759"/>
<reference evidence="4" key="1">
    <citation type="submission" date="2017-02" db="UniProtKB">
        <authorList>
            <consortium name="WormBaseParasite"/>
        </authorList>
    </citation>
    <scope>IDENTIFICATION</scope>
</reference>
<gene>
    <name evidence="2" type="ORF">EVEC_LOCUS12074</name>
</gene>